<dbReference type="Proteomes" id="UP000006919">
    <property type="component" value="Chromosome"/>
</dbReference>
<dbReference type="AlphaFoldDB" id="E6UJ98"/>
<dbReference type="InterPro" id="IPR036439">
    <property type="entry name" value="Dockerin_dom_sf"/>
</dbReference>
<dbReference type="HOGENOM" id="CLU_426335_0_0_9"/>
<dbReference type="PROSITE" id="PS51766">
    <property type="entry name" value="DOCKERIN"/>
    <property type="match status" value="1"/>
</dbReference>
<evidence type="ECO:0000259" key="2">
    <source>
        <dbReference type="PROSITE" id="PS51766"/>
    </source>
</evidence>
<dbReference type="EMBL" id="CP002403">
    <property type="protein sequence ID" value="ADU23446.1"/>
    <property type="molecule type" value="Genomic_DNA"/>
</dbReference>
<evidence type="ECO:0000313" key="3">
    <source>
        <dbReference type="EMBL" id="ADU23446.1"/>
    </source>
</evidence>
<name>E6UJ98_RUMA7</name>
<dbReference type="KEGG" id="ral:Rumal_2980"/>
<dbReference type="Pfam" id="PF00404">
    <property type="entry name" value="Dockerin_1"/>
    <property type="match status" value="1"/>
</dbReference>
<dbReference type="InterPro" id="IPR011048">
    <property type="entry name" value="Haem_d1_sf"/>
</dbReference>
<organism evidence="3 4">
    <name type="scientific">Ruminococcus albus (strain ATCC 27210 / DSM 20455 / JCM 14654 / NCDO 2250 / 7)</name>
    <dbReference type="NCBI Taxonomy" id="697329"/>
    <lineage>
        <taxon>Bacteria</taxon>
        <taxon>Bacillati</taxon>
        <taxon>Bacillota</taxon>
        <taxon>Clostridia</taxon>
        <taxon>Eubacteriales</taxon>
        <taxon>Oscillospiraceae</taxon>
        <taxon>Ruminococcus</taxon>
    </lineage>
</organism>
<feature type="domain" description="Dockerin" evidence="2">
    <location>
        <begin position="576"/>
        <end position="642"/>
    </location>
</feature>
<protein>
    <recommendedName>
        <fullName evidence="2">Dockerin domain-containing protein</fullName>
    </recommendedName>
</protein>
<reference evidence="3 4" key="1">
    <citation type="journal article" date="2011" name="J. Bacteriol.">
        <title>Complete genome of the cellulolytic ruminal bacterium Ruminococcus albus 7.</title>
        <authorList>
            <person name="Suen G."/>
            <person name="Stevenson D.M."/>
            <person name="Bruce D.C."/>
            <person name="Chertkov O."/>
            <person name="Copeland A."/>
            <person name="Cheng J.F."/>
            <person name="Detter C."/>
            <person name="Detter J.C."/>
            <person name="Goodwin L.A."/>
            <person name="Han C.S."/>
            <person name="Hauser L.J."/>
            <person name="Ivanova N.N."/>
            <person name="Kyrpides N.C."/>
            <person name="Land M.L."/>
            <person name="Lapidus A."/>
            <person name="Lucas S."/>
            <person name="Ovchinnikova G."/>
            <person name="Pitluck S."/>
            <person name="Tapia R."/>
            <person name="Woyke T."/>
            <person name="Boyum J."/>
            <person name="Mead D."/>
            <person name="Weimer P.J."/>
        </authorList>
    </citation>
    <scope>NUCLEOTIDE SEQUENCE [LARGE SCALE GENOMIC DNA]</scope>
    <source>
        <strain evidence="4">ATCC 27210 / DSM 20455 / JCM 14654 / NCDO 2250 / 7</strain>
    </source>
</reference>
<dbReference type="CDD" id="cd14256">
    <property type="entry name" value="Dockerin_I"/>
    <property type="match status" value="1"/>
</dbReference>
<dbReference type="PROSITE" id="PS00018">
    <property type="entry name" value="EF_HAND_1"/>
    <property type="match status" value="2"/>
</dbReference>
<dbReference type="InterPro" id="IPR018247">
    <property type="entry name" value="EF_Hand_1_Ca_BS"/>
</dbReference>
<feature type="signal peptide" evidence="1">
    <location>
        <begin position="1"/>
        <end position="32"/>
    </location>
</feature>
<dbReference type="SUPFAM" id="SSF63446">
    <property type="entry name" value="Type I dockerin domain"/>
    <property type="match status" value="1"/>
</dbReference>
<evidence type="ECO:0000256" key="1">
    <source>
        <dbReference type="SAM" id="SignalP"/>
    </source>
</evidence>
<feature type="chain" id="PRO_5038453835" description="Dockerin domain-containing protein" evidence="1">
    <location>
        <begin position="33"/>
        <end position="642"/>
    </location>
</feature>
<dbReference type="eggNOG" id="COG1196">
    <property type="taxonomic scope" value="Bacteria"/>
</dbReference>
<dbReference type="GO" id="GO:0000272">
    <property type="term" value="P:polysaccharide catabolic process"/>
    <property type="evidence" value="ECO:0007669"/>
    <property type="project" value="InterPro"/>
</dbReference>
<dbReference type="InterPro" id="IPR016134">
    <property type="entry name" value="Dockerin_dom"/>
</dbReference>
<sequence precursor="true">MQSNKKPITNRVISIAMSAAMTMTLLPSTAFTASAASAGSPKTVLSVSNTVIVQPIDVIIEDHSETGLATAAVSFDYIKAELIESDGEVLSELPVNTEDPNIVNANIPLSLAGRDLKLRVYYSETGYVDTEIFHVMAYRLINYSEWVVLSGQNKTATATYTAGFTPLHADVYVDGEFDRSCNVSGNTASVTMTENDADLNVLVRMYYGSGENDYVSASTYVSMAYDYEFVDSVFNTVIPENEHEAKVCGMLSFSCNKIKVFCGDKVVYASPANDYLTWAPVATISDEYIGQDLFMRAYYTNDYGYEGYVDSSPFRLVRANTNYHFTKQPNDIDVTNNQLSDLTWEVDFAPVMTEIIFESCMYTPLDEPTQNFIGAEEFMSDYGSGYYRVRTYYGSGDQDYIESSVFNCVAPEFTVQPVGGYVADGKKLKVEWKTNFKPIYLALYADDEFVKELDPASTSIELDGKDVNVYEISAKYSNNIGISSYSFSVIPTTKKIYTVTADKNVYLYNMTISSLSRTAEEGDEFYVYYLGERGEFVSWNSAASGVTFVDPKDIETSFFMPGKNVTIKYITSTSDHNGLRGDVNGDGSITVTDLSKAAALVKGKKTLSAEEAARADVNGDGSVTVSDISRIAAHIKGKKSIS</sequence>
<dbReference type="RefSeq" id="WP_013499555.1">
    <property type="nucleotide sequence ID" value="NC_014833.1"/>
</dbReference>
<dbReference type="SUPFAM" id="SSF51004">
    <property type="entry name" value="C-terminal (heme d1) domain of cytochrome cd1-nitrite reductase"/>
    <property type="match status" value="1"/>
</dbReference>
<dbReference type="InterPro" id="IPR002105">
    <property type="entry name" value="Dockerin_1_rpt"/>
</dbReference>
<proteinExistence type="predicted"/>
<dbReference type="Gene3D" id="1.10.1330.10">
    <property type="entry name" value="Dockerin domain"/>
    <property type="match status" value="1"/>
</dbReference>
<dbReference type="GO" id="GO:0004553">
    <property type="term" value="F:hydrolase activity, hydrolyzing O-glycosyl compounds"/>
    <property type="evidence" value="ECO:0007669"/>
    <property type="project" value="InterPro"/>
</dbReference>
<keyword evidence="1" id="KW-0732">Signal</keyword>
<gene>
    <name evidence="3" type="ordered locus">Rumal_2980</name>
</gene>
<evidence type="ECO:0000313" key="4">
    <source>
        <dbReference type="Proteomes" id="UP000006919"/>
    </source>
</evidence>
<accession>E6UJ98</accession>